<dbReference type="PANTHER" id="PTHR11371:SF31">
    <property type="entry name" value="EXTRACELLULAR NUCLEASE"/>
    <property type="match status" value="1"/>
</dbReference>
<dbReference type="PROSITE" id="PS51257">
    <property type="entry name" value="PROKAR_LIPOPROTEIN"/>
    <property type="match status" value="1"/>
</dbReference>
<dbReference type="SUPFAM" id="SSF56219">
    <property type="entry name" value="DNase I-like"/>
    <property type="match status" value="1"/>
</dbReference>
<sequence>MKIKRTFLTFLFIVPIVTSPMFISFSCNNNWNKIIDNFQISLKNKQQNVEDVTKDDFNLTYDKSLAKVEISSIKKFNDTSVIVSVTFYDFDNNVVGKRDYLVSGFIPMSELIKDFQIDVKEKDKKYASDIASKYKNNVTKEKLLEDFLISGIDETKVDWKIERVENLGNGTIEVLLSFFDKINNKNIGTRKYKISGFKKESEILRWGHWNICNLGNLPKHQVHANLIANWLASYDIDVMGLTEVESMQGLEEIVKKLNEFKKTKKFKHITSKRLKGVYAGKNQAEYTSIIYNSAKLEVKDFTNGKKGFSYQEKFKSKWRDDCEYVRPPFGALFEHKNSSRKFTFVFNHFDGPGINPKINEVSSGYGGNGSQEVAEAMHLRKVLDKFDELDGDNENIFFGGDTNIKLGNQRKGAFDDIEQKGYKSLFKDEEKYKSSLGANFNVYSQPYDKLFAKTKFQTIGSYIYKLWDIEKDKELLNKCKDLGLSYDSSPRKWHAQISDHCPVYSDLKF</sequence>
<evidence type="ECO:0000313" key="1">
    <source>
        <dbReference type="EMBL" id="VEU56463.1"/>
    </source>
</evidence>
<dbReference type="GO" id="GO:0004519">
    <property type="term" value="F:endonuclease activity"/>
    <property type="evidence" value="ECO:0007669"/>
    <property type="project" value="UniProtKB-KW"/>
</dbReference>
<protein>
    <submittedName>
        <fullName evidence="1">Endonuclease/Exonuclease/phosphatase family</fullName>
    </submittedName>
</protein>
<keyword evidence="1" id="KW-0255">Endonuclease</keyword>
<gene>
    <name evidence="1" type="ORF">NCTC10113_01372</name>
</gene>
<reference evidence="1" key="1">
    <citation type="submission" date="2019-01" db="EMBL/GenBank/DDBJ databases">
        <authorList>
            <consortium name="Pathogen Informatics"/>
        </authorList>
    </citation>
    <scope>NUCLEOTIDE SEQUENCE [LARGE SCALE GENOMIC DNA]</scope>
    <source>
        <strain evidence="1">NCTC10113</strain>
    </source>
</reference>
<dbReference type="PANTHER" id="PTHR11371">
    <property type="entry name" value="DEOXYRIBONUCLEASE"/>
    <property type="match status" value="1"/>
</dbReference>
<name>A0A448ZZ06_METSV</name>
<keyword evidence="1" id="KW-0378">Hydrolase</keyword>
<dbReference type="EMBL" id="LR214939">
    <property type="protein sequence ID" value="VEU56463.1"/>
    <property type="molecule type" value="Genomic_DNA"/>
</dbReference>
<accession>A0A448ZZ06</accession>
<keyword evidence="1" id="KW-0614">Plasmid</keyword>
<dbReference type="CDD" id="cd10283">
    <property type="entry name" value="MnuA_DNase1-like"/>
    <property type="match status" value="1"/>
</dbReference>
<dbReference type="AlphaFoldDB" id="A0A448ZZ06"/>
<keyword evidence="1" id="KW-0269">Exonuclease</keyword>
<dbReference type="Gene3D" id="3.60.10.10">
    <property type="entry name" value="Endonuclease/exonuclease/phosphatase"/>
    <property type="match status" value="1"/>
</dbReference>
<dbReference type="InterPro" id="IPR036691">
    <property type="entry name" value="Endo/exonu/phosph_ase_sf"/>
</dbReference>
<proteinExistence type="predicted"/>
<geneLocation type="plasmid" evidence="1">
    <name>2</name>
</geneLocation>
<keyword evidence="1" id="KW-0540">Nuclease</keyword>
<dbReference type="GO" id="GO:0004527">
    <property type="term" value="F:exonuclease activity"/>
    <property type="evidence" value="ECO:0007669"/>
    <property type="project" value="UniProtKB-KW"/>
</dbReference>
<organism evidence="1">
    <name type="scientific">Metamycoplasma salivarium</name>
    <name type="common">Mycoplasma salivarium</name>
    <dbReference type="NCBI Taxonomy" id="2124"/>
    <lineage>
        <taxon>Bacteria</taxon>
        <taxon>Bacillati</taxon>
        <taxon>Mycoplasmatota</taxon>
        <taxon>Mycoplasmoidales</taxon>
        <taxon>Metamycoplasmataceae</taxon>
        <taxon>Metamycoplasma</taxon>
    </lineage>
</organism>
<dbReference type="NCBIfam" id="NF045851">
    <property type="entry name" value="mem_nucl_MnuA"/>
    <property type="match status" value="1"/>
</dbReference>